<dbReference type="GO" id="GO:0003677">
    <property type="term" value="F:DNA binding"/>
    <property type="evidence" value="ECO:0007669"/>
    <property type="project" value="InterPro"/>
</dbReference>
<dbReference type="OrthoDB" id="6398966at2"/>
<dbReference type="InterPro" id="IPR009679">
    <property type="entry name" value="Phage_186_CII-like"/>
</dbReference>
<dbReference type="AlphaFoldDB" id="A0A5J6WNM8"/>
<protein>
    <submittedName>
        <fullName evidence="1">Uncharacterized protein</fullName>
    </submittedName>
</protein>
<dbReference type="KEGG" id="mmaa:FR932_12275"/>
<dbReference type="Proteomes" id="UP000327424">
    <property type="component" value="Chromosome"/>
</dbReference>
<proteinExistence type="predicted"/>
<organism evidence="1 2">
    <name type="scientific">Moritella marina ATCC 15381</name>
    <dbReference type="NCBI Taxonomy" id="1202962"/>
    <lineage>
        <taxon>Bacteria</taxon>
        <taxon>Pseudomonadati</taxon>
        <taxon>Pseudomonadota</taxon>
        <taxon>Gammaproteobacteria</taxon>
        <taxon>Alteromonadales</taxon>
        <taxon>Moritellaceae</taxon>
        <taxon>Moritella</taxon>
    </lineage>
</organism>
<sequence>MDNNLMENFLTTLHSHSKDIGITKIYSQVLKMNGTKVSAGTFSNKFTPTSKEHKLTLTEFMSVMKVLELDDSGRHVSVFTEMLDVFSLKCDKHYVEPNVDITYKSISNALVGTSKEHGDVSNEIHEALKNNKISPTEIIKIKKEIDDEIDALVKLKAILIKASSTNELIK</sequence>
<dbReference type="EMBL" id="CP044399">
    <property type="protein sequence ID" value="QFI38570.1"/>
    <property type="molecule type" value="Genomic_DNA"/>
</dbReference>
<name>A0A5J6WNM8_MORMI</name>
<gene>
    <name evidence="1" type="ORF">FR932_12275</name>
</gene>
<dbReference type="Pfam" id="PF06892">
    <property type="entry name" value="Phage_CP76"/>
    <property type="match status" value="1"/>
</dbReference>
<reference evidence="1 2" key="1">
    <citation type="submission" date="2019-09" db="EMBL/GenBank/DDBJ databases">
        <title>Hybrid Assembly of the complete Genome of the Deep-Sea Bacterium Moritella marina from long Nanopore and Illumina reads.</title>
        <authorList>
            <person name="Magin S."/>
            <person name="Georgoulis A."/>
            <person name="Papadimitriou K."/>
            <person name="Iliakis G."/>
            <person name="Vorgias C.E."/>
        </authorList>
    </citation>
    <scope>NUCLEOTIDE SEQUENCE [LARGE SCALE GENOMIC DNA]</scope>
    <source>
        <strain evidence="1 2">MP-1</strain>
    </source>
</reference>
<evidence type="ECO:0000313" key="2">
    <source>
        <dbReference type="Proteomes" id="UP000327424"/>
    </source>
</evidence>
<accession>A0A5J6WNM8</accession>
<evidence type="ECO:0000313" key="1">
    <source>
        <dbReference type="EMBL" id="QFI38570.1"/>
    </source>
</evidence>
<keyword evidence="2" id="KW-1185">Reference proteome</keyword>
<dbReference type="RefSeq" id="WP_019439390.1">
    <property type="nucleotide sequence ID" value="NZ_ALOE01000002.1"/>
</dbReference>